<evidence type="ECO:0000256" key="1">
    <source>
        <dbReference type="SAM" id="MobiDB-lite"/>
    </source>
</evidence>
<name>A0ABQ9VTG8_SAGOE</name>
<organism evidence="2 3">
    <name type="scientific">Saguinus oedipus</name>
    <name type="common">Cotton-top tamarin</name>
    <name type="synonym">Oedipomidas oedipus</name>
    <dbReference type="NCBI Taxonomy" id="9490"/>
    <lineage>
        <taxon>Eukaryota</taxon>
        <taxon>Metazoa</taxon>
        <taxon>Chordata</taxon>
        <taxon>Craniata</taxon>
        <taxon>Vertebrata</taxon>
        <taxon>Euteleostomi</taxon>
        <taxon>Mammalia</taxon>
        <taxon>Eutheria</taxon>
        <taxon>Euarchontoglires</taxon>
        <taxon>Primates</taxon>
        <taxon>Haplorrhini</taxon>
        <taxon>Platyrrhini</taxon>
        <taxon>Cebidae</taxon>
        <taxon>Callitrichinae</taxon>
        <taxon>Saguinus</taxon>
    </lineage>
</organism>
<evidence type="ECO:0000313" key="3">
    <source>
        <dbReference type="Proteomes" id="UP001266305"/>
    </source>
</evidence>
<proteinExistence type="predicted"/>
<reference evidence="2 3" key="1">
    <citation type="submission" date="2023-05" db="EMBL/GenBank/DDBJ databases">
        <title>B98-5 Cell Line De Novo Hybrid Assembly: An Optical Mapping Approach.</title>
        <authorList>
            <person name="Kananen K."/>
            <person name="Auerbach J.A."/>
            <person name="Kautto E."/>
            <person name="Blachly J.S."/>
        </authorList>
    </citation>
    <scope>NUCLEOTIDE SEQUENCE [LARGE SCALE GENOMIC DNA]</scope>
    <source>
        <strain evidence="2">B95-8</strain>
        <tissue evidence="2">Cell line</tissue>
    </source>
</reference>
<accession>A0ABQ9VTG8</accession>
<dbReference type="PANTHER" id="PTHR13308">
    <property type="entry name" value="NEDD4-BINDING PROTEIN 2-LIKE 1"/>
    <property type="match status" value="1"/>
</dbReference>
<feature type="compositionally biased region" description="Polar residues" evidence="1">
    <location>
        <begin position="1"/>
        <end position="12"/>
    </location>
</feature>
<dbReference type="PANTHER" id="PTHR13308:SF23">
    <property type="entry name" value="NEDD4-BINDING PROTEIN 2-LIKE 2"/>
    <property type="match status" value="1"/>
</dbReference>
<comment type="caution">
    <text evidence="2">The sequence shown here is derived from an EMBL/GenBank/DDBJ whole genome shotgun (WGS) entry which is preliminary data.</text>
</comment>
<dbReference type="InterPro" id="IPR026302">
    <property type="entry name" value="NEDD4-bd_p2"/>
</dbReference>
<gene>
    <name evidence="2" type="ORF">P7K49_012430</name>
</gene>
<evidence type="ECO:0000313" key="2">
    <source>
        <dbReference type="EMBL" id="KAK2112683.1"/>
    </source>
</evidence>
<keyword evidence="3" id="KW-1185">Reference proteome</keyword>
<protein>
    <submittedName>
        <fullName evidence="2">Uncharacterized protein</fullName>
    </submittedName>
</protein>
<dbReference type="Proteomes" id="UP001266305">
    <property type="component" value="Unassembled WGS sequence"/>
</dbReference>
<feature type="region of interest" description="Disordered" evidence="1">
    <location>
        <begin position="1"/>
        <end position="38"/>
    </location>
</feature>
<sequence length="516" mass="60107">MEENSFEFSSDLTPGDQDPPQSEVEEIEKTRRESEYPFTGGLQNEVRDFVNGYKEKRWKNLDPKDSFQNIMSIVELGNTPKNSLSKEGDNLFLSLLWMPNESSVTCPIVTQNLSCVTTDDCSGMKVEKHIRNRHTIAWDTQDLPVETSCLFMKKREIDKNLPHQPIQCPQHGTRMSDKVLRKEQLYATKINYWAFFTTNLSDEDLQLGSDRQPYFGSWPAVLLKFVCEQRPKKDGAHKLTGPDNRGQWIQLIFTSMGASDPGSSPEILIDQLLIGNEDFSPPPETIDSFIETNLRSCLPHRDIPKNALESTQNKKRRQKRIFNLVPNFNLLGQNHMDVKEREKCDLLTKAQGVKIILGEEKDRISERKSEEENKQKLMNFDHHPLWFYLDIIKAPPLKSLLPDDYVVPLDRKTLKMIYLQWKMSVELEEDRLRRKRKKNGRFGRRVWRFSGPLEKCGINMVQEEIRAYEEFQRKELSSAIFVVLLKILITEKVRVPSDNPRNSFQRHTHWIPNQSG</sequence>
<dbReference type="EMBL" id="JASSZA010000005">
    <property type="protein sequence ID" value="KAK2112683.1"/>
    <property type="molecule type" value="Genomic_DNA"/>
</dbReference>